<reference evidence="1 2" key="1">
    <citation type="journal article" date="2021" name="Hortic Res">
        <title>High-quality reference genome and annotation aids understanding of berry development for evergreen blueberry (Vaccinium darrowii).</title>
        <authorList>
            <person name="Yu J."/>
            <person name="Hulse-Kemp A.M."/>
            <person name="Babiker E."/>
            <person name="Staton M."/>
        </authorList>
    </citation>
    <scope>NUCLEOTIDE SEQUENCE [LARGE SCALE GENOMIC DNA]</scope>
    <source>
        <strain evidence="2">cv. NJ 8807/NJ 8810</strain>
        <tissue evidence="1">Young leaf</tissue>
    </source>
</reference>
<comment type="caution">
    <text evidence="1">The sequence shown here is derived from an EMBL/GenBank/DDBJ whole genome shotgun (WGS) entry which is preliminary data.</text>
</comment>
<sequence>MCQEISFVLEPQCLLLLHRGGGGGEKLFSLDGAVVVLWWCETVLVPIIHLERVANLLSASSSAAAVRRSGCAVEVGELVEVDGAVAVLVNLRRGLFDLFRRSPVDAKGFEDRSKLGDGDFSVTVRVELVEYLLHFVHVT</sequence>
<name>A0ACB7YJR0_9ERIC</name>
<protein>
    <submittedName>
        <fullName evidence="1">Uncharacterized protein</fullName>
    </submittedName>
</protein>
<dbReference type="Proteomes" id="UP000828048">
    <property type="component" value="Chromosome 11"/>
</dbReference>
<evidence type="ECO:0000313" key="1">
    <source>
        <dbReference type="EMBL" id="KAH7853384.1"/>
    </source>
</evidence>
<evidence type="ECO:0000313" key="2">
    <source>
        <dbReference type="Proteomes" id="UP000828048"/>
    </source>
</evidence>
<dbReference type="EMBL" id="CM037161">
    <property type="protein sequence ID" value="KAH7853384.1"/>
    <property type="molecule type" value="Genomic_DNA"/>
</dbReference>
<proteinExistence type="predicted"/>
<keyword evidence="2" id="KW-1185">Reference proteome</keyword>
<accession>A0ACB7YJR0</accession>
<organism evidence="1 2">
    <name type="scientific">Vaccinium darrowii</name>
    <dbReference type="NCBI Taxonomy" id="229202"/>
    <lineage>
        <taxon>Eukaryota</taxon>
        <taxon>Viridiplantae</taxon>
        <taxon>Streptophyta</taxon>
        <taxon>Embryophyta</taxon>
        <taxon>Tracheophyta</taxon>
        <taxon>Spermatophyta</taxon>
        <taxon>Magnoliopsida</taxon>
        <taxon>eudicotyledons</taxon>
        <taxon>Gunneridae</taxon>
        <taxon>Pentapetalae</taxon>
        <taxon>asterids</taxon>
        <taxon>Ericales</taxon>
        <taxon>Ericaceae</taxon>
        <taxon>Vaccinioideae</taxon>
        <taxon>Vaccinieae</taxon>
        <taxon>Vaccinium</taxon>
    </lineage>
</organism>
<gene>
    <name evidence="1" type="ORF">Vadar_001804</name>
</gene>